<feature type="transmembrane region" description="Helical" evidence="1">
    <location>
        <begin position="73"/>
        <end position="94"/>
    </location>
</feature>
<protein>
    <submittedName>
        <fullName evidence="2">Unnamed protein product</fullName>
    </submittedName>
</protein>
<reference evidence="2" key="1">
    <citation type="submission" date="2023-04" db="EMBL/GenBank/DDBJ databases">
        <title>Phytophthora fragariaefolia NBRC 109709.</title>
        <authorList>
            <person name="Ichikawa N."/>
            <person name="Sato H."/>
            <person name="Tonouchi N."/>
        </authorList>
    </citation>
    <scope>NUCLEOTIDE SEQUENCE</scope>
    <source>
        <strain evidence="2">NBRC 109709</strain>
    </source>
</reference>
<dbReference type="AlphaFoldDB" id="A0A9W6U8Y3"/>
<feature type="transmembrane region" description="Helical" evidence="1">
    <location>
        <begin position="148"/>
        <end position="170"/>
    </location>
</feature>
<keyword evidence="3" id="KW-1185">Reference proteome</keyword>
<keyword evidence="1" id="KW-0472">Membrane</keyword>
<evidence type="ECO:0000313" key="2">
    <source>
        <dbReference type="EMBL" id="GMF27489.1"/>
    </source>
</evidence>
<proteinExistence type="predicted"/>
<comment type="caution">
    <text evidence="2">The sequence shown here is derived from an EMBL/GenBank/DDBJ whole genome shotgun (WGS) entry which is preliminary data.</text>
</comment>
<evidence type="ECO:0000256" key="1">
    <source>
        <dbReference type="SAM" id="Phobius"/>
    </source>
</evidence>
<gene>
    <name evidence="2" type="ORF">Pfra01_000547100</name>
</gene>
<accession>A0A9W6U8Y3</accession>
<feature type="transmembrane region" description="Helical" evidence="1">
    <location>
        <begin position="114"/>
        <end position="136"/>
    </location>
</feature>
<keyword evidence="1" id="KW-0812">Transmembrane</keyword>
<dbReference type="EMBL" id="BSXT01000438">
    <property type="protein sequence ID" value="GMF27489.1"/>
    <property type="molecule type" value="Genomic_DNA"/>
</dbReference>
<dbReference type="Proteomes" id="UP001165121">
    <property type="component" value="Unassembled WGS sequence"/>
</dbReference>
<keyword evidence="1" id="KW-1133">Transmembrane helix</keyword>
<evidence type="ECO:0000313" key="3">
    <source>
        <dbReference type="Proteomes" id="UP001165121"/>
    </source>
</evidence>
<sequence length="533" mass="59987">MTTHKNPPLDLVLLQPQIGEHFTLQSFIEMGAMLVLWGAKLLGIWKGVQVSYHGGKYSIQRLLALDAYTKNTSLLSAFLLCIGTPFPMAVVVILQELVPLQRPEDGWRANYGFWIRTTIMAFIVNFTNVGQAPYFISDLTISKLQLALVAGCTSIMFTACAIPIVSHFMFPVPFFVLVFGPMYYVQQIIVFRLVMGARIFHRMLARRDQLVRYMAFVTIQFSLLFLYPAYETLFRITRGTQYQLPVILLLPVIKVFAKNMVLRCTIHVEDMTPEAAIFTVDYFNAIYVATCMQSSSSAAAIAAISFADLSQAIFMIYGLHRHTRTILSRFGQLAQRTSRSNSLLAITSMMCSDPPKFGNQFSQSIRIRSSFPHSLCMDDELLLNKLDSALEATRAGAKCQPCLDDTIVERNSQCLGNFADTQKYRAWYTRKPNDTVYPISSNLIGPVLSTRNKKVLQAALEVLFTVECLVVASYLEAVVPVLYSGYMLTMVHFPSATYHSEMTGITRENVGATVLPVFVFGCLQFYRLLCLQQ</sequence>
<feature type="transmembrane region" description="Helical" evidence="1">
    <location>
        <begin position="30"/>
        <end position="52"/>
    </location>
</feature>
<feature type="transmembrane region" description="Helical" evidence="1">
    <location>
        <begin position="213"/>
        <end position="230"/>
    </location>
</feature>
<feature type="transmembrane region" description="Helical" evidence="1">
    <location>
        <begin position="458"/>
        <end position="483"/>
    </location>
</feature>
<organism evidence="2 3">
    <name type="scientific">Phytophthora fragariaefolia</name>
    <dbReference type="NCBI Taxonomy" id="1490495"/>
    <lineage>
        <taxon>Eukaryota</taxon>
        <taxon>Sar</taxon>
        <taxon>Stramenopiles</taxon>
        <taxon>Oomycota</taxon>
        <taxon>Peronosporomycetes</taxon>
        <taxon>Peronosporales</taxon>
        <taxon>Peronosporaceae</taxon>
        <taxon>Phytophthora</taxon>
    </lineage>
</organism>
<feature type="transmembrane region" description="Helical" evidence="1">
    <location>
        <begin position="510"/>
        <end position="529"/>
    </location>
</feature>
<feature type="transmembrane region" description="Helical" evidence="1">
    <location>
        <begin position="296"/>
        <end position="319"/>
    </location>
</feature>
<dbReference type="OrthoDB" id="108578at2759"/>
<feature type="transmembrane region" description="Helical" evidence="1">
    <location>
        <begin position="182"/>
        <end position="201"/>
    </location>
</feature>
<name>A0A9W6U8Y3_9STRA</name>